<evidence type="ECO:0000313" key="2">
    <source>
        <dbReference type="Proteomes" id="UP001234989"/>
    </source>
</evidence>
<dbReference type="AlphaFoldDB" id="A0AAF0R6D2"/>
<organism evidence="1 2">
    <name type="scientific">Solanum verrucosum</name>
    <dbReference type="NCBI Taxonomy" id="315347"/>
    <lineage>
        <taxon>Eukaryota</taxon>
        <taxon>Viridiplantae</taxon>
        <taxon>Streptophyta</taxon>
        <taxon>Embryophyta</taxon>
        <taxon>Tracheophyta</taxon>
        <taxon>Spermatophyta</taxon>
        <taxon>Magnoliopsida</taxon>
        <taxon>eudicotyledons</taxon>
        <taxon>Gunneridae</taxon>
        <taxon>Pentapetalae</taxon>
        <taxon>asterids</taxon>
        <taxon>lamiids</taxon>
        <taxon>Solanales</taxon>
        <taxon>Solanaceae</taxon>
        <taxon>Solanoideae</taxon>
        <taxon>Solaneae</taxon>
        <taxon>Solanum</taxon>
    </lineage>
</organism>
<evidence type="ECO:0000313" key="1">
    <source>
        <dbReference type="EMBL" id="WMV32359.1"/>
    </source>
</evidence>
<dbReference type="EMBL" id="CP133617">
    <property type="protein sequence ID" value="WMV32359.1"/>
    <property type="molecule type" value="Genomic_DNA"/>
</dbReference>
<proteinExistence type="predicted"/>
<dbReference type="Proteomes" id="UP001234989">
    <property type="component" value="Chromosome 6"/>
</dbReference>
<gene>
    <name evidence="1" type="ORF">MTR67_025744</name>
</gene>
<accession>A0AAF0R6D2</accession>
<sequence>MSGIELTPGSKIFTARCKNLYVLTT</sequence>
<feature type="non-terminal residue" evidence="1">
    <location>
        <position position="25"/>
    </location>
</feature>
<keyword evidence="2" id="KW-1185">Reference proteome</keyword>
<reference evidence="1" key="1">
    <citation type="submission" date="2023-08" db="EMBL/GenBank/DDBJ databases">
        <title>A de novo genome assembly of Solanum verrucosum Schlechtendal, a Mexican diploid species geographically isolated from the other diploid A-genome species in potato relatives.</title>
        <authorList>
            <person name="Hosaka K."/>
        </authorList>
    </citation>
    <scope>NUCLEOTIDE SEQUENCE</scope>
    <source>
        <tissue evidence="1">Young leaves</tissue>
    </source>
</reference>
<protein>
    <submittedName>
        <fullName evidence="1">Uncharacterized protein</fullName>
    </submittedName>
</protein>
<name>A0AAF0R6D2_SOLVR</name>